<dbReference type="CDD" id="cd02570">
    <property type="entry name" value="PseudoU_synth_EcTruA"/>
    <property type="match status" value="1"/>
</dbReference>
<evidence type="ECO:0000256" key="1">
    <source>
        <dbReference type="ARBA" id="ARBA00009375"/>
    </source>
</evidence>
<comment type="subunit">
    <text evidence="4">Homodimer.</text>
</comment>
<dbReference type="GO" id="GO:0160147">
    <property type="term" value="F:tRNA pseudouridine(38-40) synthase activity"/>
    <property type="evidence" value="ECO:0007669"/>
    <property type="project" value="UniProtKB-EC"/>
</dbReference>
<dbReference type="InterPro" id="IPR001406">
    <property type="entry name" value="PsdUridine_synth_TruA"/>
</dbReference>
<keyword evidence="2 4" id="KW-0819">tRNA processing</keyword>
<evidence type="ECO:0000313" key="9">
    <source>
        <dbReference type="Proteomes" id="UP000715095"/>
    </source>
</evidence>
<dbReference type="SUPFAM" id="SSF55120">
    <property type="entry name" value="Pseudouridine synthase"/>
    <property type="match status" value="1"/>
</dbReference>
<proteinExistence type="inferred from homology"/>
<comment type="similarity">
    <text evidence="1 4 5">Belongs to the tRNA pseudouridine synthase TruA family.</text>
</comment>
<comment type="caution">
    <text evidence="4">Lacks conserved residue(s) required for the propagation of feature annotation.</text>
</comment>
<evidence type="ECO:0000256" key="5">
    <source>
        <dbReference type="RuleBase" id="RU003792"/>
    </source>
</evidence>
<feature type="binding site" evidence="4">
    <location>
        <position position="135"/>
    </location>
    <ligand>
        <name>substrate</name>
    </ligand>
</feature>
<dbReference type="PANTHER" id="PTHR11142:SF0">
    <property type="entry name" value="TRNA PSEUDOURIDINE SYNTHASE-LIKE 1"/>
    <property type="match status" value="1"/>
</dbReference>
<evidence type="ECO:0000256" key="2">
    <source>
        <dbReference type="ARBA" id="ARBA00022694"/>
    </source>
</evidence>
<dbReference type="Pfam" id="PF01416">
    <property type="entry name" value="PseudoU_synth_1"/>
    <property type="match status" value="2"/>
</dbReference>
<dbReference type="InterPro" id="IPR020094">
    <property type="entry name" value="TruA/RsuA/RluB/E/F_N"/>
</dbReference>
<protein>
    <recommendedName>
        <fullName evidence="4">tRNA pseudouridine synthase A</fullName>
        <ecNumber evidence="4">5.4.99.12</ecNumber>
    </recommendedName>
    <alternativeName>
        <fullName evidence="4">tRNA pseudouridine(38-40) synthase</fullName>
    </alternativeName>
    <alternativeName>
        <fullName evidence="4">tRNA pseudouridylate synthase I</fullName>
    </alternativeName>
    <alternativeName>
        <fullName evidence="4">tRNA-uridine isomerase I</fullName>
    </alternativeName>
</protein>
<dbReference type="Gene3D" id="3.30.70.660">
    <property type="entry name" value="Pseudouridine synthase I, catalytic domain, C-terminal subdomain"/>
    <property type="match status" value="1"/>
</dbReference>
<keyword evidence="9" id="KW-1185">Reference proteome</keyword>
<evidence type="ECO:0000313" key="8">
    <source>
        <dbReference type="EMBL" id="MBM6704507.1"/>
    </source>
</evidence>
<dbReference type="PANTHER" id="PTHR11142">
    <property type="entry name" value="PSEUDOURIDYLATE SYNTHASE"/>
    <property type="match status" value="1"/>
</dbReference>
<sequence length="292" mass="32373">MTKTIESTESNENAESVEHDTERAKRRVMALGIEYKGTAFCGWQVQPDQPSVQAELEAALERFLCVKTPTICAGRTDTGVHATHQVVSFETEADRPESNWVRGLNTFLSDNVSVRWARVAPADFHARFSATSRTYEYWILNDRVRSPLFWSTTGWVFRPLDVERMRAGAACLLGTHDFTSFRAAECQAATPVRTIKHLDIVRLGRFVGIRISANAFLQHMVRNIVGTLIYVGTGRESPEWVERVLAAKCRAAAAPTFSPCGLYLTGVGYEGEAFASIPQGASGPFGNVFPKH</sequence>
<feature type="active site" description="Nucleophile" evidence="4">
    <location>
        <position position="77"/>
    </location>
</feature>
<gene>
    <name evidence="4 8" type="primary">truA</name>
    <name evidence="8" type="ORF">H6A60_08435</name>
</gene>
<reference evidence="8 9" key="1">
    <citation type="journal article" date="2021" name="Sci. Rep.">
        <title>The distribution of antibiotic resistance genes in chicken gut microbiota commensals.</title>
        <authorList>
            <person name="Juricova H."/>
            <person name="Matiasovicova J."/>
            <person name="Kubasova T."/>
            <person name="Cejkova D."/>
            <person name="Rychlik I."/>
        </authorList>
    </citation>
    <scope>NUCLEOTIDE SEQUENCE [LARGE SCALE GENOMIC DNA]</scope>
    <source>
        <strain evidence="8 9">An829</strain>
    </source>
</reference>
<dbReference type="EMBL" id="JACJJC010000013">
    <property type="protein sequence ID" value="MBM6704507.1"/>
    <property type="molecule type" value="Genomic_DNA"/>
</dbReference>
<dbReference type="NCBIfam" id="TIGR00071">
    <property type="entry name" value="hisT_truA"/>
    <property type="match status" value="1"/>
</dbReference>
<comment type="function">
    <text evidence="4">Formation of pseudouridine at positions 38, 39 and 40 in the anticodon stem and loop of transfer RNAs.</text>
</comment>
<dbReference type="Proteomes" id="UP000715095">
    <property type="component" value="Unassembled WGS sequence"/>
</dbReference>
<dbReference type="InterPro" id="IPR020103">
    <property type="entry name" value="PsdUridine_synth_cat_dom_sf"/>
</dbReference>
<feature type="domain" description="Pseudouridine synthase I TruA alpha/beta" evidence="7">
    <location>
        <begin position="171"/>
        <end position="270"/>
    </location>
</feature>
<dbReference type="InterPro" id="IPR020095">
    <property type="entry name" value="PsdUridine_synth_TruA_C"/>
</dbReference>
<feature type="region of interest" description="Disordered" evidence="6">
    <location>
        <begin position="1"/>
        <end position="22"/>
    </location>
</feature>
<comment type="caution">
    <text evidence="8">The sequence shown here is derived from an EMBL/GenBank/DDBJ whole genome shotgun (WGS) entry which is preliminary data.</text>
</comment>
<evidence type="ECO:0000259" key="7">
    <source>
        <dbReference type="Pfam" id="PF01416"/>
    </source>
</evidence>
<dbReference type="EC" id="5.4.99.12" evidence="4"/>
<dbReference type="Gene3D" id="3.30.70.580">
    <property type="entry name" value="Pseudouridine synthase I, catalytic domain, N-terminal subdomain"/>
    <property type="match status" value="1"/>
</dbReference>
<accession>A0ABS2DT21</accession>
<dbReference type="InterPro" id="IPR020097">
    <property type="entry name" value="PsdUridine_synth_TruA_a/b_dom"/>
</dbReference>
<keyword evidence="3 4" id="KW-0413">Isomerase</keyword>
<evidence type="ECO:0000256" key="6">
    <source>
        <dbReference type="SAM" id="MobiDB-lite"/>
    </source>
</evidence>
<dbReference type="PIRSF" id="PIRSF001430">
    <property type="entry name" value="tRNA_psdUrid_synth"/>
    <property type="match status" value="1"/>
</dbReference>
<comment type="catalytic activity">
    <reaction evidence="4 5">
        <text>uridine(38/39/40) in tRNA = pseudouridine(38/39/40) in tRNA</text>
        <dbReference type="Rhea" id="RHEA:22376"/>
        <dbReference type="Rhea" id="RHEA-COMP:10085"/>
        <dbReference type="Rhea" id="RHEA-COMP:10087"/>
        <dbReference type="ChEBI" id="CHEBI:65314"/>
        <dbReference type="ChEBI" id="CHEBI:65315"/>
        <dbReference type="EC" id="5.4.99.12"/>
    </reaction>
</comment>
<feature type="compositionally biased region" description="Polar residues" evidence="6">
    <location>
        <begin position="1"/>
        <end position="14"/>
    </location>
</feature>
<name>A0ABS2DT21_9BURK</name>
<feature type="domain" description="Pseudouridine synthase I TruA alpha/beta" evidence="7">
    <location>
        <begin position="34"/>
        <end position="128"/>
    </location>
</feature>
<dbReference type="HAMAP" id="MF_00171">
    <property type="entry name" value="TruA"/>
    <property type="match status" value="1"/>
</dbReference>
<evidence type="ECO:0000256" key="3">
    <source>
        <dbReference type="ARBA" id="ARBA00023235"/>
    </source>
</evidence>
<evidence type="ECO:0000256" key="4">
    <source>
        <dbReference type="HAMAP-Rule" id="MF_00171"/>
    </source>
</evidence>
<organism evidence="8 9">
    <name type="scientific">Sutterella massiliensis</name>
    <dbReference type="NCBI Taxonomy" id="1816689"/>
    <lineage>
        <taxon>Bacteria</taxon>
        <taxon>Pseudomonadati</taxon>
        <taxon>Pseudomonadota</taxon>
        <taxon>Betaproteobacteria</taxon>
        <taxon>Burkholderiales</taxon>
        <taxon>Sutterellaceae</taxon>
        <taxon>Sutterella</taxon>
    </lineage>
</organism>